<evidence type="ECO:0000313" key="2">
    <source>
        <dbReference type="Proteomes" id="UP000078228"/>
    </source>
</evidence>
<proteinExistence type="predicted"/>
<keyword evidence="2" id="KW-1185">Reference proteome</keyword>
<gene>
    <name evidence="1" type="ORF">AO384_0509</name>
</gene>
<protein>
    <submittedName>
        <fullName evidence="1">Uncharacterized protein</fullName>
    </submittedName>
</protein>
<dbReference type="Proteomes" id="UP000078228">
    <property type="component" value="Unassembled WGS sequence"/>
</dbReference>
<accession>A0A198UMV7</accession>
<sequence length="37" mass="4544">MIMSNQEIYTPFFDRDFDETKSPFNPKDQSLKFFMTF</sequence>
<dbReference type="EMBL" id="LXHC01000005">
    <property type="protein sequence ID" value="OAU97823.1"/>
    <property type="molecule type" value="Genomic_DNA"/>
</dbReference>
<reference evidence="1 2" key="1">
    <citation type="journal article" date="2016" name="Genome Biol. Evol.">
        <title>Comparative Genomic Analyses of the Moraxella catarrhalis Serosensitive and Seroresistant Lineages Demonstrate Their Independent Evolution.</title>
        <authorList>
            <person name="Earl J.P."/>
            <person name="de Vries S.P."/>
            <person name="Ahmed A."/>
            <person name="Powell E."/>
            <person name="Schultz M.P."/>
            <person name="Hermans P.W."/>
            <person name="Hill D.J."/>
            <person name="Zhou Z."/>
            <person name="Constantinidou C.I."/>
            <person name="Hu F.Z."/>
            <person name="Bootsma H.J."/>
            <person name="Ehrlich G.D."/>
        </authorList>
    </citation>
    <scope>NUCLEOTIDE SEQUENCE [LARGE SCALE GENOMIC DNA]</scope>
    <source>
        <strain evidence="1 2">Z7542</strain>
    </source>
</reference>
<name>A0A198UMV7_MORCA</name>
<dbReference type="AlphaFoldDB" id="A0A198UMV7"/>
<evidence type="ECO:0000313" key="1">
    <source>
        <dbReference type="EMBL" id="OAU97823.1"/>
    </source>
</evidence>
<organism evidence="1 2">
    <name type="scientific">Moraxella catarrhalis</name>
    <name type="common">Branhamella catarrhalis</name>
    <dbReference type="NCBI Taxonomy" id="480"/>
    <lineage>
        <taxon>Bacteria</taxon>
        <taxon>Pseudomonadati</taxon>
        <taxon>Pseudomonadota</taxon>
        <taxon>Gammaproteobacteria</taxon>
        <taxon>Moraxellales</taxon>
        <taxon>Moraxellaceae</taxon>
        <taxon>Moraxella</taxon>
    </lineage>
</organism>
<comment type="caution">
    <text evidence="1">The sequence shown here is derived from an EMBL/GenBank/DDBJ whole genome shotgun (WGS) entry which is preliminary data.</text>
</comment>
<dbReference type="PATRIC" id="fig|480.237.peg.664"/>